<keyword evidence="2" id="KW-0560">Oxidoreductase</keyword>
<dbReference type="Gene3D" id="3.40.50.720">
    <property type="entry name" value="NAD(P)-binding Rossmann-like Domain"/>
    <property type="match status" value="1"/>
</dbReference>
<dbReference type="Pfam" id="PF00106">
    <property type="entry name" value="adh_short"/>
    <property type="match status" value="1"/>
</dbReference>
<gene>
    <name evidence="5" type="ORF">N5A92_14830</name>
</gene>
<organism evidence="5 6">
    <name type="scientific">Chelativorans salis</name>
    <dbReference type="NCBI Taxonomy" id="2978478"/>
    <lineage>
        <taxon>Bacteria</taxon>
        <taxon>Pseudomonadati</taxon>
        <taxon>Pseudomonadota</taxon>
        <taxon>Alphaproteobacteria</taxon>
        <taxon>Hyphomicrobiales</taxon>
        <taxon>Phyllobacteriaceae</taxon>
        <taxon>Chelativorans</taxon>
    </lineage>
</organism>
<comment type="caution">
    <text evidence="5">The sequence shown here is derived from an EMBL/GenBank/DDBJ whole genome shotgun (WGS) entry which is preliminary data.</text>
</comment>
<dbReference type="PANTHER" id="PTHR24321:SF11">
    <property type="entry name" value="BLR0893 PROTEIN"/>
    <property type="match status" value="1"/>
</dbReference>
<dbReference type="CDD" id="cd05233">
    <property type="entry name" value="SDR_c"/>
    <property type="match status" value="1"/>
</dbReference>
<dbReference type="InterPro" id="IPR036291">
    <property type="entry name" value="NAD(P)-bd_dom_sf"/>
</dbReference>
<comment type="similarity">
    <text evidence="1 3">Belongs to the short-chain dehydrogenases/reductases (SDR) family.</text>
</comment>
<dbReference type="EMBL" id="JAOCZP010000004">
    <property type="protein sequence ID" value="MCT7376311.1"/>
    <property type="molecule type" value="Genomic_DNA"/>
</dbReference>
<evidence type="ECO:0000256" key="3">
    <source>
        <dbReference type="RuleBase" id="RU000363"/>
    </source>
</evidence>
<evidence type="ECO:0000256" key="1">
    <source>
        <dbReference type="ARBA" id="ARBA00006484"/>
    </source>
</evidence>
<evidence type="ECO:0000313" key="6">
    <source>
        <dbReference type="Proteomes" id="UP001320831"/>
    </source>
</evidence>
<evidence type="ECO:0000313" key="5">
    <source>
        <dbReference type="EMBL" id="MCT7376311.1"/>
    </source>
</evidence>
<dbReference type="RefSeq" id="WP_260904111.1">
    <property type="nucleotide sequence ID" value="NZ_JAOCZP010000004.1"/>
</dbReference>
<accession>A0ABT2LP23</accession>
<dbReference type="PANTHER" id="PTHR24321">
    <property type="entry name" value="DEHYDROGENASES, SHORT CHAIN"/>
    <property type="match status" value="1"/>
</dbReference>
<dbReference type="SMART" id="SM00822">
    <property type="entry name" value="PKS_KR"/>
    <property type="match status" value="1"/>
</dbReference>
<feature type="domain" description="Ketoreductase" evidence="4">
    <location>
        <begin position="7"/>
        <end position="186"/>
    </location>
</feature>
<dbReference type="InterPro" id="IPR057326">
    <property type="entry name" value="KR_dom"/>
</dbReference>
<reference evidence="5 6" key="1">
    <citation type="submission" date="2022-09" db="EMBL/GenBank/DDBJ databases">
        <title>Chelativorans salina sp. nov., a novel slightly halophilic bacterium isolated from a saline lake sediment enrichment.</title>
        <authorList>
            <person name="Gao L."/>
            <person name="Fang B.-Z."/>
            <person name="Li W.-J."/>
        </authorList>
    </citation>
    <scope>NUCLEOTIDE SEQUENCE [LARGE SCALE GENOMIC DNA]</scope>
    <source>
        <strain evidence="5 6">EGI FJ00035</strain>
    </source>
</reference>
<dbReference type="PRINTS" id="PR00080">
    <property type="entry name" value="SDRFAMILY"/>
</dbReference>
<dbReference type="Proteomes" id="UP001320831">
    <property type="component" value="Unassembled WGS sequence"/>
</dbReference>
<dbReference type="PRINTS" id="PR00081">
    <property type="entry name" value="GDHRDH"/>
</dbReference>
<protein>
    <submittedName>
        <fullName evidence="5">SDR family oxidoreductase</fullName>
    </submittedName>
</protein>
<keyword evidence="6" id="KW-1185">Reference proteome</keyword>
<dbReference type="SUPFAM" id="SSF51735">
    <property type="entry name" value="NAD(P)-binding Rossmann-fold domains"/>
    <property type="match status" value="1"/>
</dbReference>
<dbReference type="PROSITE" id="PS00061">
    <property type="entry name" value="ADH_SHORT"/>
    <property type="match status" value="1"/>
</dbReference>
<proteinExistence type="inferred from homology"/>
<name>A0ABT2LP23_9HYPH</name>
<sequence length="260" mass="27278">MRRFDGKVVLITGATSGIGHATAKAFAREGAKVAFCGRRETLGAGVARELRAAGGEAIFIRADVREEDQVAAFVERAVDVYGGIDIAFNNAGITIQKPTHEFSLAEWDDVINTNLRGVFFAMKYEIPHMLAQGGGTILVTSSANQHLTSANRSIYAASKSGLIGLVRSAALDYAESGIRINAIVPGTTDTALVRRAGGMEAVPDAAWQIGAARWAKSNLHGMKRMANADEMAAFIVAMASPELTYMTGSSLIADGGSGAG</sequence>
<dbReference type="InterPro" id="IPR002347">
    <property type="entry name" value="SDR_fam"/>
</dbReference>
<evidence type="ECO:0000256" key="2">
    <source>
        <dbReference type="ARBA" id="ARBA00023002"/>
    </source>
</evidence>
<dbReference type="InterPro" id="IPR020904">
    <property type="entry name" value="Sc_DH/Rdtase_CS"/>
</dbReference>
<evidence type="ECO:0000259" key="4">
    <source>
        <dbReference type="SMART" id="SM00822"/>
    </source>
</evidence>